<dbReference type="Pfam" id="PF13883">
    <property type="entry name" value="CREG_beta-barrel"/>
    <property type="match status" value="1"/>
</dbReference>
<dbReference type="InterPro" id="IPR055343">
    <property type="entry name" value="CREG_beta-barrel"/>
</dbReference>
<organism evidence="3 4">
    <name type="scientific">Pseudolycoriella hygida</name>
    <dbReference type="NCBI Taxonomy" id="35572"/>
    <lineage>
        <taxon>Eukaryota</taxon>
        <taxon>Metazoa</taxon>
        <taxon>Ecdysozoa</taxon>
        <taxon>Arthropoda</taxon>
        <taxon>Hexapoda</taxon>
        <taxon>Insecta</taxon>
        <taxon>Pterygota</taxon>
        <taxon>Neoptera</taxon>
        <taxon>Endopterygota</taxon>
        <taxon>Diptera</taxon>
        <taxon>Nematocera</taxon>
        <taxon>Sciaroidea</taxon>
        <taxon>Sciaridae</taxon>
        <taxon>Pseudolycoriella</taxon>
    </lineage>
</organism>
<sequence length="257" mass="28922">MAKLLFFGMLIAVSSCLSIRDFSLNASNESNDIENVPNHTDYAAVARYVVHKSEWASMGTLSTLKTINGFPMVNIISVADSGKDEPSTGHIYFYLTNLDYTGQDLMKNNKLTAMFSNDQDLECSKNGVDPMEPTCARIMISGSAVELDKSSDEFQFANKSFLSRHPAAATWVETHNFYLCKLDISQIIVLDWYGGPHYVSTEDYYNANETLNGFLYDKFLSNPRQSLDQRGSVNNMHNENKIKIKIEKGNDKVTIEF</sequence>
<dbReference type="GO" id="GO:0005737">
    <property type="term" value="C:cytoplasm"/>
    <property type="evidence" value="ECO:0007669"/>
    <property type="project" value="UniProtKB-ARBA"/>
</dbReference>
<dbReference type="AlphaFoldDB" id="A0A9Q0S9Y5"/>
<keyword evidence="1" id="KW-0732">Signal</keyword>
<accession>A0A9Q0S9Y5</accession>
<keyword evidence="4" id="KW-1185">Reference proteome</keyword>
<dbReference type="OrthoDB" id="46836at2759"/>
<dbReference type="Gene3D" id="2.30.110.10">
    <property type="entry name" value="Electron Transport, Fmn-binding Protein, Chain A"/>
    <property type="match status" value="1"/>
</dbReference>
<protein>
    <submittedName>
        <fullName evidence="3">Protein CREG1</fullName>
    </submittedName>
</protein>
<dbReference type="InterPro" id="IPR012349">
    <property type="entry name" value="Split_barrel_FMN-bd"/>
</dbReference>
<dbReference type="EMBL" id="WJQU01000001">
    <property type="protein sequence ID" value="KAJ6648850.1"/>
    <property type="molecule type" value="Genomic_DNA"/>
</dbReference>
<name>A0A9Q0S9Y5_9DIPT</name>
<reference evidence="3" key="1">
    <citation type="submission" date="2022-07" db="EMBL/GenBank/DDBJ databases">
        <authorList>
            <person name="Trinca V."/>
            <person name="Uliana J.V.C."/>
            <person name="Torres T.T."/>
            <person name="Ward R.J."/>
            <person name="Monesi N."/>
        </authorList>
    </citation>
    <scope>NUCLEOTIDE SEQUENCE</scope>
    <source>
        <strain evidence="3">HSMRA1968</strain>
        <tissue evidence="3">Whole embryos</tissue>
    </source>
</reference>
<dbReference type="PANTHER" id="PTHR13343">
    <property type="entry name" value="CREG1 PROTEIN"/>
    <property type="match status" value="1"/>
</dbReference>
<evidence type="ECO:0000256" key="1">
    <source>
        <dbReference type="SAM" id="SignalP"/>
    </source>
</evidence>
<proteinExistence type="predicted"/>
<dbReference type="GO" id="GO:0005615">
    <property type="term" value="C:extracellular space"/>
    <property type="evidence" value="ECO:0007669"/>
    <property type="project" value="TreeGrafter"/>
</dbReference>
<feature type="signal peptide" evidence="1">
    <location>
        <begin position="1"/>
        <end position="16"/>
    </location>
</feature>
<dbReference type="PROSITE" id="PS51257">
    <property type="entry name" value="PROKAR_LIPOPROTEIN"/>
    <property type="match status" value="1"/>
</dbReference>
<dbReference type="PANTHER" id="PTHR13343:SF17">
    <property type="entry name" value="CELLULAR REPRESSOR OF E1A-STIMULATED GENES, ISOFORM A"/>
    <property type="match status" value="1"/>
</dbReference>
<evidence type="ECO:0000313" key="4">
    <source>
        <dbReference type="Proteomes" id="UP001151699"/>
    </source>
</evidence>
<comment type="caution">
    <text evidence="3">The sequence shown here is derived from an EMBL/GenBank/DDBJ whole genome shotgun (WGS) entry which is preliminary data.</text>
</comment>
<feature type="domain" description="CREG-like beta-barrel" evidence="2">
    <location>
        <begin position="37"/>
        <end position="206"/>
    </location>
</feature>
<dbReference type="Proteomes" id="UP001151699">
    <property type="component" value="Chromosome A"/>
</dbReference>
<evidence type="ECO:0000313" key="3">
    <source>
        <dbReference type="EMBL" id="KAJ6648850.1"/>
    </source>
</evidence>
<gene>
    <name evidence="3" type="primary">Creg1_0</name>
    <name evidence="3" type="ORF">Bhyg_04082</name>
</gene>
<evidence type="ECO:0000259" key="2">
    <source>
        <dbReference type="Pfam" id="PF13883"/>
    </source>
</evidence>
<dbReference type="SUPFAM" id="SSF50475">
    <property type="entry name" value="FMN-binding split barrel"/>
    <property type="match status" value="1"/>
</dbReference>
<feature type="chain" id="PRO_5040170047" evidence="1">
    <location>
        <begin position="17"/>
        <end position="257"/>
    </location>
</feature>